<keyword evidence="1" id="KW-0862">Zinc</keyword>
<protein>
    <recommendedName>
        <fullName evidence="2">C2H2-type domain-containing protein</fullName>
    </recommendedName>
</protein>
<dbReference type="SUPFAM" id="SSF57667">
    <property type="entry name" value="beta-beta-alpha zinc fingers"/>
    <property type="match status" value="1"/>
</dbReference>
<dbReference type="InterPro" id="IPR036236">
    <property type="entry name" value="Znf_C2H2_sf"/>
</dbReference>
<dbReference type="Pfam" id="PF13909">
    <property type="entry name" value="zf-H2C2_5"/>
    <property type="match status" value="1"/>
</dbReference>
<reference evidence="4" key="1">
    <citation type="submission" date="2020-01" db="EMBL/GenBank/DDBJ databases">
        <title>Draft genome sequence of the Termite Coptotermes fromosanus.</title>
        <authorList>
            <person name="Itakura S."/>
            <person name="Yosikawa Y."/>
            <person name="Umezawa K."/>
        </authorList>
    </citation>
    <scope>NUCLEOTIDE SEQUENCE [LARGE SCALE GENOMIC DNA]</scope>
</reference>
<dbReference type="InterPro" id="IPR013087">
    <property type="entry name" value="Znf_C2H2_type"/>
</dbReference>
<dbReference type="AlphaFoldDB" id="A0A6L2PRI3"/>
<dbReference type="SMART" id="SM00355">
    <property type="entry name" value="ZnF_C2H2"/>
    <property type="match status" value="2"/>
</dbReference>
<gene>
    <name evidence="3" type="ORF">Cfor_07639</name>
</gene>
<keyword evidence="1" id="KW-0863">Zinc-finger</keyword>
<keyword evidence="4" id="KW-1185">Reference proteome</keyword>
<dbReference type="GO" id="GO:0008270">
    <property type="term" value="F:zinc ion binding"/>
    <property type="evidence" value="ECO:0007669"/>
    <property type="project" value="UniProtKB-KW"/>
</dbReference>
<accession>A0A6L2PRI3</accession>
<proteinExistence type="predicted"/>
<sequence length="100" mass="11722">MCEDDHSSMCSVVVMNPWIGGIVLDDFTEVLLSPVTAPNKFCTHQCQKCGRSYRYRENLLRHIRAECGKEAQFHCVYCKYKSKQKNNLQRHLRCRHNVNC</sequence>
<dbReference type="PROSITE" id="PS50157">
    <property type="entry name" value="ZINC_FINGER_C2H2_2"/>
    <property type="match status" value="1"/>
</dbReference>
<feature type="domain" description="C2H2-type" evidence="2">
    <location>
        <begin position="44"/>
        <end position="71"/>
    </location>
</feature>
<evidence type="ECO:0000259" key="2">
    <source>
        <dbReference type="PROSITE" id="PS50157"/>
    </source>
</evidence>
<name>A0A6L2PRI3_COPFO</name>
<dbReference type="EMBL" id="BLKM01000519">
    <property type="protein sequence ID" value="GFG35036.1"/>
    <property type="molecule type" value="Genomic_DNA"/>
</dbReference>
<evidence type="ECO:0000313" key="3">
    <source>
        <dbReference type="EMBL" id="GFG35036.1"/>
    </source>
</evidence>
<organism evidence="3 4">
    <name type="scientific">Coptotermes formosanus</name>
    <name type="common">Formosan subterranean termite</name>
    <dbReference type="NCBI Taxonomy" id="36987"/>
    <lineage>
        <taxon>Eukaryota</taxon>
        <taxon>Metazoa</taxon>
        <taxon>Ecdysozoa</taxon>
        <taxon>Arthropoda</taxon>
        <taxon>Hexapoda</taxon>
        <taxon>Insecta</taxon>
        <taxon>Pterygota</taxon>
        <taxon>Neoptera</taxon>
        <taxon>Polyneoptera</taxon>
        <taxon>Dictyoptera</taxon>
        <taxon>Blattodea</taxon>
        <taxon>Blattoidea</taxon>
        <taxon>Termitoidae</taxon>
        <taxon>Rhinotermitidae</taxon>
        <taxon>Coptotermes</taxon>
    </lineage>
</organism>
<keyword evidence="1" id="KW-0479">Metal-binding</keyword>
<dbReference type="Proteomes" id="UP000502823">
    <property type="component" value="Unassembled WGS sequence"/>
</dbReference>
<dbReference type="Gene3D" id="3.30.160.60">
    <property type="entry name" value="Classic Zinc Finger"/>
    <property type="match status" value="1"/>
</dbReference>
<evidence type="ECO:0000256" key="1">
    <source>
        <dbReference type="PROSITE-ProRule" id="PRU00042"/>
    </source>
</evidence>
<dbReference type="InParanoid" id="A0A6L2PRI3"/>
<evidence type="ECO:0000313" key="4">
    <source>
        <dbReference type="Proteomes" id="UP000502823"/>
    </source>
</evidence>
<comment type="caution">
    <text evidence="3">The sequence shown here is derived from an EMBL/GenBank/DDBJ whole genome shotgun (WGS) entry which is preliminary data.</text>
</comment>
<dbReference type="OrthoDB" id="10004641at2759"/>
<dbReference type="Pfam" id="PF00096">
    <property type="entry name" value="zf-C2H2"/>
    <property type="match status" value="1"/>
</dbReference>